<dbReference type="InterPro" id="IPR006041">
    <property type="entry name" value="Pollen_Ole_e1_allergen"/>
</dbReference>
<gene>
    <name evidence="4" type="ORF">C2S53_005680</name>
</gene>
<sequence>MAKILILLLALCVVAPSICAAHFGSDHFMLQGRVYCDTCRCGYETKASKYLQGAVVRVECRNRANSELTYTKEGVCDSAGKYNILVESDRADDYCDAVLVKSSDPECSTPDAGRDRARVILTRNNGMNSDIRFANALGFLKRTPLARCTEILKQYQESEE</sequence>
<keyword evidence="2" id="KW-1015">Disulfide bond</keyword>
<organism evidence="4 5">
    <name type="scientific">Perilla frutescens var. hirtella</name>
    <name type="common">Perilla citriodora</name>
    <name type="synonym">Perilla setoyensis</name>
    <dbReference type="NCBI Taxonomy" id="608512"/>
    <lineage>
        <taxon>Eukaryota</taxon>
        <taxon>Viridiplantae</taxon>
        <taxon>Streptophyta</taxon>
        <taxon>Embryophyta</taxon>
        <taxon>Tracheophyta</taxon>
        <taxon>Spermatophyta</taxon>
        <taxon>Magnoliopsida</taxon>
        <taxon>eudicotyledons</taxon>
        <taxon>Gunneridae</taxon>
        <taxon>Pentapetalae</taxon>
        <taxon>asterids</taxon>
        <taxon>lamiids</taxon>
        <taxon>Lamiales</taxon>
        <taxon>Lamiaceae</taxon>
        <taxon>Nepetoideae</taxon>
        <taxon>Elsholtzieae</taxon>
        <taxon>Perilla</taxon>
    </lineage>
</organism>
<protein>
    <submittedName>
        <fullName evidence="4">Pollen Ole e 1 allergen and extensin family protein</fullName>
    </submittedName>
</protein>
<evidence type="ECO:0000256" key="2">
    <source>
        <dbReference type="ARBA" id="ARBA00023157"/>
    </source>
</evidence>
<feature type="signal peptide" evidence="3">
    <location>
        <begin position="1"/>
        <end position="20"/>
    </location>
</feature>
<comment type="similarity">
    <text evidence="1">Belongs to the Ole e I family.</text>
</comment>
<dbReference type="EMBL" id="SDAM02001747">
    <property type="protein sequence ID" value="KAH6821990.1"/>
    <property type="molecule type" value="Genomic_DNA"/>
</dbReference>
<dbReference type="PANTHER" id="PTHR31614">
    <property type="entry name" value="PROTEIN DOWNSTREAM OF FLC-RELATED"/>
    <property type="match status" value="1"/>
</dbReference>
<dbReference type="Proteomes" id="UP001190926">
    <property type="component" value="Unassembled WGS sequence"/>
</dbReference>
<dbReference type="InterPro" id="IPR006040">
    <property type="entry name" value="Allergen_Ole_e_I_CS"/>
</dbReference>
<evidence type="ECO:0000256" key="3">
    <source>
        <dbReference type="SAM" id="SignalP"/>
    </source>
</evidence>
<keyword evidence="5" id="KW-1185">Reference proteome</keyword>
<name>A0AAD4IUW5_PERFH</name>
<evidence type="ECO:0000313" key="5">
    <source>
        <dbReference type="Proteomes" id="UP001190926"/>
    </source>
</evidence>
<feature type="chain" id="PRO_5041950300" evidence="3">
    <location>
        <begin position="21"/>
        <end position="160"/>
    </location>
</feature>
<reference evidence="4 5" key="1">
    <citation type="journal article" date="2021" name="Nat. Commun.">
        <title>Incipient diploidization of the medicinal plant Perilla within 10,000 years.</title>
        <authorList>
            <person name="Zhang Y."/>
            <person name="Shen Q."/>
            <person name="Leng L."/>
            <person name="Zhang D."/>
            <person name="Chen S."/>
            <person name="Shi Y."/>
            <person name="Ning Z."/>
            <person name="Chen S."/>
        </authorList>
    </citation>
    <scope>NUCLEOTIDE SEQUENCE [LARGE SCALE GENOMIC DNA]</scope>
    <source>
        <strain evidence="5">cv. PC099</strain>
    </source>
</reference>
<dbReference type="PANTHER" id="PTHR31614:SF5">
    <property type="entry name" value="ALLERGEN-LIKE PROTEIN BRSN20"/>
    <property type="match status" value="1"/>
</dbReference>
<dbReference type="PROSITE" id="PS00925">
    <property type="entry name" value="OLEEI"/>
    <property type="match status" value="1"/>
</dbReference>
<evidence type="ECO:0000313" key="4">
    <source>
        <dbReference type="EMBL" id="KAH6821990.1"/>
    </source>
</evidence>
<evidence type="ECO:0000256" key="1">
    <source>
        <dbReference type="ARBA" id="ARBA00010049"/>
    </source>
</evidence>
<dbReference type="Pfam" id="PF01190">
    <property type="entry name" value="Pollen_Ole_e_1"/>
    <property type="match status" value="1"/>
</dbReference>
<proteinExistence type="inferred from homology"/>
<accession>A0AAD4IUW5</accession>
<dbReference type="GO" id="GO:0005615">
    <property type="term" value="C:extracellular space"/>
    <property type="evidence" value="ECO:0007669"/>
    <property type="project" value="InterPro"/>
</dbReference>
<comment type="caution">
    <text evidence="4">The sequence shown here is derived from an EMBL/GenBank/DDBJ whole genome shotgun (WGS) entry which is preliminary data.</text>
</comment>
<keyword evidence="3" id="KW-0732">Signal</keyword>
<dbReference type="AlphaFoldDB" id="A0AAD4IUW5"/>